<dbReference type="GO" id="GO:0006096">
    <property type="term" value="P:glycolytic process"/>
    <property type="evidence" value="ECO:0007669"/>
    <property type="project" value="UniProtKB-KW"/>
</dbReference>
<evidence type="ECO:0000256" key="2">
    <source>
        <dbReference type="ARBA" id="ARBA00002315"/>
    </source>
</evidence>
<comment type="similarity">
    <text evidence="4">Belongs to the BPG-independent phosphoglycerate mutase family. A-PGAM subfamily.</text>
</comment>
<dbReference type="AlphaFoldDB" id="A0A915U3Q4"/>
<keyword evidence="5" id="KW-0324">Glycolysis</keyword>
<keyword evidence="8" id="KW-1185">Reference proteome</keyword>
<gene>
    <name evidence="7" type="ORF">GF1_31620</name>
</gene>
<protein>
    <submittedName>
        <fullName evidence="7">Phosphoglycerate mutase</fullName>
    </submittedName>
</protein>
<dbReference type="PANTHER" id="PTHR31209:SF0">
    <property type="entry name" value="METALLOENZYME DOMAIN-CONTAINING PROTEIN"/>
    <property type="match status" value="1"/>
</dbReference>
<dbReference type="Gene3D" id="3.40.720.10">
    <property type="entry name" value="Alkaline Phosphatase, subunit A"/>
    <property type="match status" value="2"/>
</dbReference>
<dbReference type="SUPFAM" id="SSF53649">
    <property type="entry name" value="Alkaline phosphatase-like"/>
    <property type="match status" value="1"/>
</dbReference>
<dbReference type="Proteomes" id="UP001063350">
    <property type="component" value="Chromosome"/>
</dbReference>
<dbReference type="Pfam" id="PF10143">
    <property type="entry name" value="PhosphMutase"/>
    <property type="match status" value="1"/>
</dbReference>
<dbReference type="InterPro" id="IPR017850">
    <property type="entry name" value="Alkaline_phosphatase_core_sf"/>
</dbReference>
<comment type="catalytic activity">
    <reaction evidence="1">
        <text>(2R)-2-phosphoglycerate = (2R)-3-phosphoglycerate</text>
        <dbReference type="Rhea" id="RHEA:15901"/>
        <dbReference type="ChEBI" id="CHEBI:58272"/>
        <dbReference type="ChEBI" id="CHEBI:58289"/>
        <dbReference type="EC" id="5.4.2.12"/>
    </reaction>
</comment>
<proteinExistence type="inferred from homology"/>
<dbReference type="KEGG" id="ddu:GF1_31620"/>
<dbReference type="EMBL" id="AP024233">
    <property type="protein sequence ID" value="BCO10786.1"/>
    <property type="molecule type" value="Genomic_DNA"/>
</dbReference>
<organism evidence="7 8">
    <name type="scientific">Desulfolithobacter dissulfuricans</name>
    <dbReference type="NCBI Taxonomy" id="2795293"/>
    <lineage>
        <taxon>Bacteria</taxon>
        <taxon>Pseudomonadati</taxon>
        <taxon>Thermodesulfobacteriota</taxon>
        <taxon>Desulfobulbia</taxon>
        <taxon>Desulfobulbales</taxon>
        <taxon>Desulfobulbaceae</taxon>
        <taxon>Desulfolithobacter</taxon>
    </lineage>
</organism>
<comment type="function">
    <text evidence="2">Catalyzes the interconversion of 2-phosphoglycerate and 3-phosphoglycerate.</text>
</comment>
<reference evidence="7" key="1">
    <citation type="submission" date="2020-12" db="EMBL/GenBank/DDBJ databases">
        <title>Desulfobium dissulfuricans gen. nov., sp. nov., a novel mesophilic, sulfate-reducing bacterium isolated from a deep-sea hydrothermal vent.</title>
        <authorList>
            <person name="Hashimoto Y."/>
            <person name="Tame A."/>
            <person name="Sawayama S."/>
            <person name="Miyazaki J."/>
            <person name="Takai K."/>
            <person name="Nakagawa S."/>
        </authorList>
    </citation>
    <scope>NUCLEOTIDE SEQUENCE</scope>
    <source>
        <strain evidence="7">GF1</strain>
    </source>
</reference>
<dbReference type="PIRSF" id="PIRSF006392">
    <property type="entry name" value="IPGAM_arch"/>
    <property type="match status" value="1"/>
</dbReference>
<dbReference type="GO" id="GO:0046872">
    <property type="term" value="F:metal ion binding"/>
    <property type="evidence" value="ECO:0007669"/>
    <property type="project" value="InterPro"/>
</dbReference>
<evidence type="ECO:0000256" key="4">
    <source>
        <dbReference type="ARBA" id="ARBA00005524"/>
    </source>
</evidence>
<dbReference type="GO" id="GO:0004619">
    <property type="term" value="F:phosphoglycerate mutase activity"/>
    <property type="evidence" value="ECO:0007669"/>
    <property type="project" value="UniProtKB-EC"/>
</dbReference>
<comment type="pathway">
    <text evidence="3">Carbohydrate degradation.</text>
</comment>
<dbReference type="PANTHER" id="PTHR31209">
    <property type="entry name" value="COFACTOR-INDEPENDENT PHOSPHOGLYCERATE MUTASE"/>
    <property type="match status" value="1"/>
</dbReference>
<dbReference type="InterPro" id="IPR006124">
    <property type="entry name" value="Metalloenzyme"/>
</dbReference>
<evidence type="ECO:0000313" key="7">
    <source>
        <dbReference type="EMBL" id="BCO10786.1"/>
    </source>
</evidence>
<dbReference type="RefSeq" id="WP_267927502.1">
    <property type="nucleotide sequence ID" value="NZ_AP024233.1"/>
</dbReference>
<feature type="domain" description="Metalloenzyme" evidence="6">
    <location>
        <begin position="11"/>
        <end position="407"/>
    </location>
</feature>
<evidence type="ECO:0000313" key="8">
    <source>
        <dbReference type="Proteomes" id="UP001063350"/>
    </source>
</evidence>
<sequence>MSPTSPSIARRCVLILLDGLGDRAHGELNDATPLQAARTPNLDSLAAMGSSGLLHASRPGRVLPSENAHFAIFGYSADEFPGRGFLEALGAEIAIAPEEVALLAHFAALQESDNLLLLEKDRPEASDEEAALVTGAIESFSTDQISFRYVQTGHLDGVVLLNGPVSPHITDSQCFAEGEPLVEVQPLRTGGPRAARTARALKTYLLWCKRVLDAHPVNLARKEKGLVPVNGLVTQRAGQWKRVEPFSLRWGLRGISIASGPMYWGLARFIGLDVHRVDDTARPGMDLCARLQWVAGHKEQYSFFHVHTKAPDQAAHTKNPRNKVAVIEALDRGLGQVLDRLLDGETMVVVTADHSTPSAGPLIHSGEPVPIMAIGPGIRRDRVKSFDEVHCAGGALGQLQGQDFMYCVLNWLDRAKLQGLMDTPADQPYWPGNRKPFRIDEGDI</sequence>
<evidence type="ECO:0000256" key="1">
    <source>
        <dbReference type="ARBA" id="ARBA00000370"/>
    </source>
</evidence>
<dbReference type="CDD" id="cd16011">
    <property type="entry name" value="iPGM_like"/>
    <property type="match status" value="1"/>
</dbReference>
<dbReference type="Pfam" id="PF01676">
    <property type="entry name" value="Metalloenzyme"/>
    <property type="match status" value="1"/>
</dbReference>
<name>A0A915U3Q4_9BACT</name>
<evidence type="ECO:0000259" key="6">
    <source>
        <dbReference type="Pfam" id="PF01676"/>
    </source>
</evidence>
<accession>A0A915U3Q4</accession>
<evidence type="ECO:0000256" key="5">
    <source>
        <dbReference type="ARBA" id="ARBA00023152"/>
    </source>
</evidence>
<evidence type="ECO:0000256" key="3">
    <source>
        <dbReference type="ARBA" id="ARBA00004921"/>
    </source>
</evidence>
<dbReference type="InterPro" id="IPR004456">
    <property type="entry name" value="Pglycerate_mutase_ApgM"/>
</dbReference>